<organism evidence="1">
    <name type="scientific">Amphimedon queenslandica</name>
    <name type="common">Sponge</name>
    <dbReference type="NCBI Taxonomy" id="400682"/>
    <lineage>
        <taxon>Eukaryota</taxon>
        <taxon>Metazoa</taxon>
        <taxon>Porifera</taxon>
        <taxon>Demospongiae</taxon>
        <taxon>Heteroscleromorpha</taxon>
        <taxon>Haplosclerida</taxon>
        <taxon>Niphatidae</taxon>
        <taxon>Amphimedon</taxon>
    </lineage>
</organism>
<dbReference type="AlphaFoldDB" id="A0A1X7UG60"/>
<protein>
    <submittedName>
        <fullName evidence="1">Uncharacterized protein</fullName>
    </submittedName>
</protein>
<evidence type="ECO:0000313" key="1">
    <source>
        <dbReference type="EnsemblMetazoa" id="Aqu2.1.26448_001"/>
    </source>
</evidence>
<sequence>KDSWYRLCHSYLFYYLRIKQIKELKGGILKLLNTVKGPTITAAQFVDQVQTNGEVLENRLCTMMNTVCGSNQYWYLRRKYTSEDIREYWHKVNTVPLSYNTSKLSTEDPVSVLRQFSLKFNEMLNKVLIKG</sequence>
<name>A0A1X7UG60_AMPQE</name>
<reference evidence="1" key="1">
    <citation type="submission" date="2017-05" db="UniProtKB">
        <authorList>
            <consortium name="EnsemblMetazoa"/>
        </authorList>
    </citation>
    <scope>IDENTIFICATION</scope>
</reference>
<dbReference type="EnsemblMetazoa" id="Aqu2.1.26448_001">
    <property type="protein sequence ID" value="Aqu2.1.26448_001"/>
    <property type="gene ID" value="Aqu2.1.26448"/>
</dbReference>
<proteinExistence type="predicted"/>
<dbReference type="InParanoid" id="A0A1X7UG60"/>
<accession>A0A1X7UG60</accession>